<keyword evidence="3 5" id="KW-0808">Transferase</keyword>
<dbReference type="EMBL" id="QNGE01003549">
    <property type="protein sequence ID" value="KAA3673901.1"/>
    <property type="molecule type" value="Genomic_DNA"/>
</dbReference>
<dbReference type="InterPro" id="IPR026634">
    <property type="entry name" value="TPST-like"/>
</dbReference>
<dbReference type="GO" id="GO:0005794">
    <property type="term" value="C:Golgi apparatus"/>
    <property type="evidence" value="ECO:0007669"/>
    <property type="project" value="TreeGrafter"/>
</dbReference>
<evidence type="ECO:0000256" key="4">
    <source>
        <dbReference type="ARBA" id="ARBA00048460"/>
    </source>
</evidence>
<evidence type="ECO:0000256" key="2">
    <source>
        <dbReference type="ARBA" id="ARBA00013262"/>
    </source>
</evidence>
<evidence type="ECO:0000256" key="1">
    <source>
        <dbReference type="ARBA" id="ARBA00009988"/>
    </source>
</evidence>
<dbReference type="Pfam" id="PF13469">
    <property type="entry name" value="Sulfotransfer_3"/>
    <property type="match status" value="1"/>
</dbReference>
<evidence type="ECO:0000313" key="7">
    <source>
        <dbReference type="Proteomes" id="UP000324629"/>
    </source>
</evidence>
<dbReference type="PANTHER" id="PTHR12788:SF10">
    <property type="entry name" value="PROTEIN-TYROSINE SULFOTRANSFERASE"/>
    <property type="match status" value="1"/>
</dbReference>
<evidence type="ECO:0000313" key="6">
    <source>
        <dbReference type="EMBL" id="KAA3673901.1"/>
    </source>
</evidence>
<comment type="function">
    <text evidence="5">Catalyzes the O-sulfation of tyrosine residues within acidic motifs of polypeptides, using 3'-phosphoadenylyl sulfate (PAPS) as cosubstrate.</text>
</comment>
<comment type="catalytic activity">
    <reaction evidence="4 5">
        <text>L-tyrosyl-[protein] + 3'-phosphoadenylyl sulfate = O-sulfo-L-tyrosine-[protein] + adenosine 3',5'-bisphosphate + H(+)</text>
        <dbReference type="Rhea" id="RHEA:16801"/>
        <dbReference type="Rhea" id="RHEA-COMP:10136"/>
        <dbReference type="Rhea" id="RHEA-COMP:11688"/>
        <dbReference type="ChEBI" id="CHEBI:15378"/>
        <dbReference type="ChEBI" id="CHEBI:46858"/>
        <dbReference type="ChEBI" id="CHEBI:58339"/>
        <dbReference type="ChEBI" id="CHEBI:58343"/>
        <dbReference type="ChEBI" id="CHEBI:65286"/>
        <dbReference type="EC" id="2.8.2.20"/>
    </reaction>
</comment>
<dbReference type="AlphaFoldDB" id="A0A5J4NE40"/>
<dbReference type="GO" id="GO:0008476">
    <property type="term" value="F:protein-tyrosine sulfotransferase activity"/>
    <property type="evidence" value="ECO:0007669"/>
    <property type="project" value="UniProtKB-EC"/>
</dbReference>
<proteinExistence type="inferred from homology"/>
<dbReference type="SUPFAM" id="SSF52540">
    <property type="entry name" value="P-loop containing nucleoside triphosphate hydrolases"/>
    <property type="match status" value="1"/>
</dbReference>
<dbReference type="EC" id="2.8.2.20" evidence="2 5"/>
<organism evidence="6 7">
    <name type="scientific">Paragonimus westermani</name>
    <dbReference type="NCBI Taxonomy" id="34504"/>
    <lineage>
        <taxon>Eukaryota</taxon>
        <taxon>Metazoa</taxon>
        <taxon>Spiralia</taxon>
        <taxon>Lophotrochozoa</taxon>
        <taxon>Platyhelminthes</taxon>
        <taxon>Trematoda</taxon>
        <taxon>Digenea</taxon>
        <taxon>Plagiorchiida</taxon>
        <taxon>Troglotremata</taxon>
        <taxon>Troglotrematidae</taxon>
        <taxon>Paragonimus</taxon>
    </lineage>
</organism>
<comment type="caution">
    <text evidence="6">The sequence shown here is derived from an EMBL/GenBank/DDBJ whole genome shotgun (WGS) entry which is preliminary data.</text>
</comment>
<dbReference type="Proteomes" id="UP000324629">
    <property type="component" value="Unassembled WGS sequence"/>
</dbReference>
<reference evidence="6 7" key="1">
    <citation type="journal article" date="2019" name="Gigascience">
        <title>Whole-genome sequence of the oriental lung fluke Paragonimus westermani.</title>
        <authorList>
            <person name="Oey H."/>
            <person name="Zakrzewski M."/>
            <person name="Narain K."/>
            <person name="Devi K.R."/>
            <person name="Agatsuma T."/>
            <person name="Nawaratna S."/>
            <person name="Gobert G.N."/>
            <person name="Jones M.K."/>
            <person name="Ragan M.A."/>
            <person name="McManus D.P."/>
            <person name="Krause L."/>
        </authorList>
    </citation>
    <scope>NUCLEOTIDE SEQUENCE [LARGE SCALE GENOMIC DNA]</scope>
    <source>
        <strain evidence="6 7">IND2009</strain>
    </source>
</reference>
<evidence type="ECO:0000256" key="5">
    <source>
        <dbReference type="RuleBase" id="RU365018"/>
    </source>
</evidence>
<dbReference type="PANTHER" id="PTHR12788">
    <property type="entry name" value="PROTEIN-TYROSINE SULFOTRANSFERASE 2"/>
    <property type="match status" value="1"/>
</dbReference>
<evidence type="ECO:0000256" key="3">
    <source>
        <dbReference type="ARBA" id="ARBA00022679"/>
    </source>
</evidence>
<dbReference type="Gene3D" id="3.40.50.300">
    <property type="entry name" value="P-loop containing nucleotide triphosphate hydrolases"/>
    <property type="match status" value="1"/>
</dbReference>
<protein>
    <recommendedName>
        <fullName evidence="2 5">Protein-tyrosine sulfotransferase</fullName>
        <ecNumber evidence="2 5">2.8.2.20</ecNumber>
    </recommendedName>
</protein>
<gene>
    <name evidence="6" type="ORF">DEA37_0003999</name>
</gene>
<dbReference type="InterPro" id="IPR027417">
    <property type="entry name" value="P-loop_NTPase"/>
</dbReference>
<accession>A0A5J4NE40</accession>
<comment type="similarity">
    <text evidence="1 5">Belongs to the protein sulfotransferase family.</text>
</comment>
<sequence length="187" mass="21394">MYRCRHRTYARHVGCASTDPQIRCGAEPMITLELLQARHSMPEHKRKRGIQAGVFPEAFDQAVAAFILKTVEKMGPPADYLCHKQPLTFVYLNYLAQLFPRAKFIHMLRDGRAAVASSIEFEPSTNQFRRAIHSESLGKWANTDYLKQNPFMRVAHEEIPLLRVLGYSNTSIPPNYRKLPVTLPELA</sequence>
<name>A0A5J4NE40_9TREM</name>
<keyword evidence="7" id="KW-1185">Reference proteome</keyword>